<keyword evidence="4" id="KW-0238">DNA-binding</keyword>
<evidence type="ECO:0000256" key="3">
    <source>
        <dbReference type="ARBA" id="ARBA00023015"/>
    </source>
</evidence>
<organism evidence="9 10">
    <name type="scientific">Maudiozyma barnettii</name>
    <dbReference type="NCBI Taxonomy" id="61262"/>
    <lineage>
        <taxon>Eukaryota</taxon>
        <taxon>Fungi</taxon>
        <taxon>Dikarya</taxon>
        <taxon>Ascomycota</taxon>
        <taxon>Saccharomycotina</taxon>
        <taxon>Saccharomycetes</taxon>
        <taxon>Saccharomycetales</taxon>
        <taxon>Saccharomycetaceae</taxon>
        <taxon>Maudiozyma</taxon>
    </lineage>
</organism>
<dbReference type="PANTHER" id="PTHR31069">
    <property type="entry name" value="OLEATE-ACTIVATED TRANSCRIPTION FACTOR 1-RELATED"/>
    <property type="match status" value="1"/>
</dbReference>
<dbReference type="PROSITE" id="PS50048">
    <property type="entry name" value="ZN2_CY6_FUNGAL_2"/>
    <property type="match status" value="1"/>
</dbReference>
<feature type="compositionally biased region" description="Polar residues" evidence="7">
    <location>
        <begin position="181"/>
        <end position="191"/>
    </location>
</feature>
<dbReference type="EMBL" id="CAEFZW010000005">
    <property type="protein sequence ID" value="CAB4255197.1"/>
    <property type="molecule type" value="Genomic_DNA"/>
</dbReference>
<sequence>MNSTGNLKVAKPKTSRRARRTLVCLLCKSKKLKCDKGRPSCQRCIESKRLCVYESDSQPCNTAISPKDEHLSSKDPIREKSSISFMTTNTNTNTNSSPDGNQVMTPNTLPSVNYIKSSYLPNENNSIVAQPIITPNSSAPSGLDSDVTSDIYSMKNNNWNRNHARDDHPTMVSPRDALSDNKGTSSKLMQTPSDLKMKPERITTVPNIMMDLWNPRDILVSYGSTTYYDLPYGTHSVAQSDPYLRALCGCLHGDTITELRARLTSISTNTPGLSRNIPVGNQTPQSDTSILLDNNHYKLKENADSPERELHPLKFIEKAIVKWIENSNEQVSNQLPLDYFNTTYTIDDSMDPNLLSSLQTLIREIELILMDKPVIDSLLRKFYEEIYPFYPLFDIRTFETNLIYILMNSNGKRYEFNVYNNNIRKKLEMLVLFLIILSITLRSPNLDSEQYRIDKNVADNSARQLLIYAQKLLSLLNGFKFTNENIICCLLYFFIASLLNPENRDIDTTHDRVLTLRCIENLSMTIGLFNDPALYPRYTKDQTKNEAFHVFRRKLWIGLQSMKLEILTSNGGSNCLDVQYLNTFLGSTPDLISNLSSKLETSSEVDRRIFSIQEDKYHFHILLSRLMTSCTAIGQQQNLQEILDNIKIVLDFMHQRFPLSKLTQTTDFKNIIVEPSWRGARVDVGSLEAIEIFHVNILGLSSVMSIYNKLIFHFEKECINSSEKYERYYHKFFLEAINIYLQLANLITDFLRDKYDHVMSSNQKYSINKYIVFSLVRLWLVEMSYAARFSYKKEILKQQRLASSNDFFNEQHEEDIQLNSILVFNISHIKQQMETTVNLAVEKLQDPYFGCYQATLMVRYLLYVMNNAGLAEVINNFWDRAFNTTEIPEYVLQKLNMKWGLSTKGTNFVAKYLMNPESLQNLNLSLLKQVQYMFDETTFYNHPTSEAFEIDNSPPGFDNEEMLNQFLESNFDLFLGVINDNLGELPSL</sequence>
<evidence type="ECO:0000313" key="10">
    <source>
        <dbReference type="Proteomes" id="UP000644660"/>
    </source>
</evidence>
<gene>
    <name evidence="9" type="ORF">KABA2_05S10626</name>
</gene>
<dbReference type="AlphaFoldDB" id="A0A8H2ZI63"/>
<dbReference type="CDD" id="cd12148">
    <property type="entry name" value="fungal_TF_MHR"/>
    <property type="match status" value="1"/>
</dbReference>
<protein>
    <submittedName>
        <fullName evidence="9">Similar to Saccharomyces cerevisiae YCR106W RDS1 Zinc cluster transcription factor involved in conferring resistance to cycloheximide</fullName>
    </submittedName>
</protein>
<evidence type="ECO:0000256" key="1">
    <source>
        <dbReference type="ARBA" id="ARBA00022723"/>
    </source>
</evidence>
<dbReference type="GO" id="GO:0000981">
    <property type="term" value="F:DNA-binding transcription factor activity, RNA polymerase II-specific"/>
    <property type="evidence" value="ECO:0007669"/>
    <property type="project" value="InterPro"/>
</dbReference>
<keyword evidence="1" id="KW-0479">Metal-binding</keyword>
<accession>A0A8H2ZI63</accession>
<dbReference type="CDD" id="cd00067">
    <property type="entry name" value="GAL4"/>
    <property type="match status" value="1"/>
</dbReference>
<dbReference type="GO" id="GO:0008270">
    <property type="term" value="F:zinc ion binding"/>
    <property type="evidence" value="ECO:0007669"/>
    <property type="project" value="InterPro"/>
</dbReference>
<evidence type="ECO:0000256" key="5">
    <source>
        <dbReference type="ARBA" id="ARBA00023163"/>
    </source>
</evidence>
<dbReference type="RefSeq" id="XP_041407041.1">
    <property type="nucleotide sequence ID" value="XM_041551107.1"/>
</dbReference>
<keyword evidence="6" id="KW-0539">Nucleus</keyword>
<dbReference type="InterPro" id="IPR050675">
    <property type="entry name" value="OAF3"/>
</dbReference>
<dbReference type="Proteomes" id="UP000644660">
    <property type="component" value="Unassembled WGS sequence"/>
</dbReference>
<evidence type="ECO:0000259" key="8">
    <source>
        <dbReference type="PROSITE" id="PS50048"/>
    </source>
</evidence>
<dbReference type="GeneID" id="64858233"/>
<feature type="domain" description="Zn(2)-C6 fungal-type" evidence="8">
    <location>
        <begin position="23"/>
        <end position="53"/>
    </location>
</feature>
<keyword evidence="2" id="KW-0862">Zinc</keyword>
<name>A0A8H2ZI63_9SACH</name>
<dbReference type="PROSITE" id="PS00463">
    <property type="entry name" value="ZN2_CY6_FUNGAL_1"/>
    <property type="match status" value="1"/>
</dbReference>
<dbReference type="PANTHER" id="PTHR31069:SF29">
    <property type="entry name" value="OLEATE-ACTIVATED TRANSCRIPTION FACTOR 1-RELATED"/>
    <property type="match status" value="1"/>
</dbReference>
<dbReference type="Gene3D" id="4.10.240.10">
    <property type="entry name" value="Zn(2)-C6 fungal-type DNA-binding domain"/>
    <property type="match status" value="1"/>
</dbReference>
<dbReference type="InterPro" id="IPR001138">
    <property type="entry name" value="Zn2Cys6_DnaBD"/>
</dbReference>
<evidence type="ECO:0000313" key="9">
    <source>
        <dbReference type="EMBL" id="CAB4255197.1"/>
    </source>
</evidence>
<evidence type="ECO:0000256" key="2">
    <source>
        <dbReference type="ARBA" id="ARBA00022833"/>
    </source>
</evidence>
<dbReference type="GO" id="GO:0045944">
    <property type="term" value="P:positive regulation of transcription by RNA polymerase II"/>
    <property type="evidence" value="ECO:0007669"/>
    <property type="project" value="TreeGrafter"/>
</dbReference>
<keyword evidence="10" id="KW-1185">Reference proteome</keyword>
<dbReference type="GO" id="GO:0000978">
    <property type="term" value="F:RNA polymerase II cis-regulatory region sequence-specific DNA binding"/>
    <property type="evidence" value="ECO:0007669"/>
    <property type="project" value="TreeGrafter"/>
</dbReference>
<evidence type="ECO:0000256" key="4">
    <source>
        <dbReference type="ARBA" id="ARBA00023125"/>
    </source>
</evidence>
<feature type="region of interest" description="Disordered" evidence="7">
    <location>
        <begin position="158"/>
        <end position="191"/>
    </location>
</feature>
<reference evidence="9 10" key="1">
    <citation type="submission" date="2020-05" db="EMBL/GenBank/DDBJ databases">
        <authorList>
            <person name="Casaregola S."/>
            <person name="Devillers H."/>
            <person name="Grondin C."/>
        </authorList>
    </citation>
    <scope>NUCLEOTIDE SEQUENCE [LARGE SCALE GENOMIC DNA]</scope>
    <source>
        <strain evidence="9 10">CLIB 1767</strain>
    </source>
</reference>
<evidence type="ECO:0000256" key="7">
    <source>
        <dbReference type="SAM" id="MobiDB-lite"/>
    </source>
</evidence>
<dbReference type="SMART" id="SM00066">
    <property type="entry name" value="GAL4"/>
    <property type="match status" value="1"/>
</dbReference>
<dbReference type="Pfam" id="PF00172">
    <property type="entry name" value="Zn_clus"/>
    <property type="match status" value="1"/>
</dbReference>
<comment type="caution">
    <text evidence="9">The sequence shown here is derived from an EMBL/GenBank/DDBJ whole genome shotgun (WGS) entry which is preliminary data.</text>
</comment>
<keyword evidence="3" id="KW-0805">Transcription regulation</keyword>
<dbReference type="SUPFAM" id="SSF57701">
    <property type="entry name" value="Zn2/Cys6 DNA-binding domain"/>
    <property type="match status" value="1"/>
</dbReference>
<proteinExistence type="predicted"/>
<evidence type="ECO:0000256" key="6">
    <source>
        <dbReference type="ARBA" id="ARBA00023242"/>
    </source>
</evidence>
<dbReference type="InterPro" id="IPR036864">
    <property type="entry name" value="Zn2-C6_fun-type_DNA-bd_sf"/>
</dbReference>
<keyword evidence="5" id="KW-0804">Transcription</keyword>
<dbReference type="GO" id="GO:0005634">
    <property type="term" value="C:nucleus"/>
    <property type="evidence" value="ECO:0007669"/>
    <property type="project" value="TreeGrafter"/>
</dbReference>